<evidence type="ECO:0000313" key="1">
    <source>
        <dbReference type="EMBL" id="CAD6232388.1"/>
    </source>
</evidence>
<keyword evidence="2" id="KW-1185">Reference proteome</keyword>
<accession>A0A811P2G8</accession>
<evidence type="ECO:0000313" key="2">
    <source>
        <dbReference type="Proteomes" id="UP000604825"/>
    </source>
</evidence>
<dbReference type="EMBL" id="CAJGYO010000005">
    <property type="protein sequence ID" value="CAD6232388.1"/>
    <property type="molecule type" value="Genomic_DNA"/>
</dbReference>
<dbReference type="AlphaFoldDB" id="A0A811P2G8"/>
<comment type="caution">
    <text evidence="1">The sequence shown here is derived from an EMBL/GenBank/DDBJ whole genome shotgun (WGS) entry which is preliminary data.</text>
</comment>
<dbReference type="Proteomes" id="UP000604825">
    <property type="component" value="Unassembled WGS sequence"/>
</dbReference>
<proteinExistence type="predicted"/>
<reference evidence="1" key="1">
    <citation type="submission" date="2020-10" db="EMBL/GenBank/DDBJ databases">
        <authorList>
            <person name="Han B."/>
            <person name="Lu T."/>
            <person name="Zhao Q."/>
            <person name="Huang X."/>
            <person name="Zhao Y."/>
        </authorList>
    </citation>
    <scope>NUCLEOTIDE SEQUENCE</scope>
</reference>
<protein>
    <submittedName>
        <fullName evidence="1">Uncharacterized protein</fullName>
    </submittedName>
</protein>
<organism evidence="1 2">
    <name type="scientific">Miscanthus lutarioriparius</name>
    <dbReference type="NCBI Taxonomy" id="422564"/>
    <lineage>
        <taxon>Eukaryota</taxon>
        <taxon>Viridiplantae</taxon>
        <taxon>Streptophyta</taxon>
        <taxon>Embryophyta</taxon>
        <taxon>Tracheophyta</taxon>
        <taxon>Spermatophyta</taxon>
        <taxon>Magnoliopsida</taxon>
        <taxon>Liliopsida</taxon>
        <taxon>Poales</taxon>
        <taxon>Poaceae</taxon>
        <taxon>PACMAD clade</taxon>
        <taxon>Panicoideae</taxon>
        <taxon>Andropogonodae</taxon>
        <taxon>Andropogoneae</taxon>
        <taxon>Saccharinae</taxon>
        <taxon>Miscanthus</taxon>
    </lineage>
</organism>
<gene>
    <name evidence="1" type="ORF">NCGR_LOCUS22073</name>
</gene>
<sequence>MASPRWGDGRSRHQGAVAAWRCMERKQAGHRLGCWRLSVLSNERPTPRTASIFLLVWRFLSSQISSFYAVDTVDSDSSIHLATTAPLIGEHAEQTFGGGRAGVCPPVCLSTSALHAGTYIYSFLDSIYLILIQITITQYMASLSLVSSPAYVAQHHEFCDCGRRVEAKQRQDGGD</sequence>
<name>A0A811P2G8_9POAL</name>